<evidence type="ECO:0000313" key="2">
    <source>
        <dbReference type="EMBL" id="ELA47489.1"/>
    </source>
</evidence>
<keyword evidence="1" id="KW-1133">Transmembrane helix</keyword>
<evidence type="ECO:0000256" key="1">
    <source>
        <dbReference type="SAM" id="Phobius"/>
    </source>
</evidence>
<reference evidence="3" key="1">
    <citation type="submission" date="2011-03" db="EMBL/GenBank/DDBJ databases">
        <title>The genome sequence of Vavraia culicis strain floridensis.</title>
        <authorList>
            <consortium name="The Broad Institute Genome Sequencing Platform"/>
            <person name="Cuomo C."/>
            <person name="Becnel J."/>
            <person name="Sanscrainte N."/>
            <person name="Young S.K."/>
            <person name="Zeng Q."/>
            <person name="Gargeya S."/>
            <person name="Fitzgerald M."/>
            <person name="Haas B."/>
            <person name="Abouelleil A."/>
            <person name="Alvarado L."/>
            <person name="Arachchi H.M."/>
            <person name="Berlin A."/>
            <person name="Chapman S.B."/>
            <person name="Gearin G."/>
            <person name="Goldberg J."/>
            <person name="Griggs A."/>
            <person name="Gujja S."/>
            <person name="Hansen M."/>
            <person name="Heiman D."/>
            <person name="Howarth C."/>
            <person name="Larimer J."/>
            <person name="Lui A."/>
            <person name="MacDonald P.J.P."/>
            <person name="McCowen C."/>
            <person name="Montmayeur A."/>
            <person name="Murphy C."/>
            <person name="Neiman D."/>
            <person name="Pearson M."/>
            <person name="Priest M."/>
            <person name="Roberts A."/>
            <person name="Saif S."/>
            <person name="Shea T."/>
            <person name="Sisk P."/>
            <person name="Stolte C."/>
            <person name="Sykes S."/>
            <person name="Wortman J."/>
            <person name="Nusbaum C."/>
            <person name="Birren B."/>
        </authorList>
    </citation>
    <scope>NUCLEOTIDE SEQUENCE [LARGE SCALE GENOMIC DNA]</scope>
    <source>
        <strain evidence="3">floridensis</strain>
    </source>
</reference>
<dbReference type="EMBL" id="GL877417">
    <property type="protein sequence ID" value="ELA47489.1"/>
    <property type="molecule type" value="Genomic_DNA"/>
</dbReference>
<protein>
    <submittedName>
        <fullName evidence="2">Uncharacterized protein</fullName>
    </submittedName>
</protein>
<dbReference type="Proteomes" id="UP000011081">
    <property type="component" value="Unassembled WGS sequence"/>
</dbReference>
<gene>
    <name evidence="2" type="ORF">VCUG_01021</name>
</gene>
<dbReference type="VEuPathDB" id="MicrosporidiaDB:VCUG_01021"/>
<evidence type="ECO:0000313" key="3">
    <source>
        <dbReference type="Proteomes" id="UP000011081"/>
    </source>
</evidence>
<dbReference type="InParanoid" id="L2GV41"/>
<keyword evidence="3" id="KW-1185">Reference proteome</keyword>
<dbReference type="RefSeq" id="XP_008074041.1">
    <property type="nucleotide sequence ID" value="XM_008075850.1"/>
</dbReference>
<organism evidence="2 3">
    <name type="scientific">Vavraia culicis (isolate floridensis)</name>
    <name type="common">Microsporidian parasite</name>
    <dbReference type="NCBI Taxonomy" id="948595"/>
    <lineage>
        <taxon>Eukaryota</taxon>
        <taxon>Fungi</taxon>
        <taxon>Fungi incertae sedis</taxon>
        <taxon>Microsporidia</taxon>
        <taxon>Pleistophoridae</taxon>
        <taxon>Vavraia</taxon>
    </lineage>
</organism>
<proteinExistence type="predicted"/>
<keyword evidence="1" id="KW-0812">Transmembrane</keyword>
<feature type="transmembrane region" description="Helical" evidence="1">
    <location>
        <begin position="38"/>
        <end position="59"/>
    </location>
</feature>
<name>L2GV41_VAVCU</name>
<accession>L2GV41</accession>
<dbReference type="GeneID" id="19878903"/>
<dbReference type="HOGENOM" id="CLU_2252088_0_0_1"/>
<keyword evidence="1" id="KW-0472">Membrane</keyword>
<sequence length="104" mass="12051">MPALRCVSNNCGDISEEEISTNDQNNITIQDNIQHEQYFMLTVVLLLIVFVWISVLFALRVVKKMTAMMGCTTDRTPWLNHELDLEYQGIEISEDEILMSRKKN</sequence>
<dbReference type="AlphaFoldDB" id="L2GV41"/>